<organism evidence="2 4">
    <name type="scientific">Stigmatella aurantiaca (strain DW4/3-1)</name>
    <dbReference type="NCBI Taxonomy" id="378806"/>
    <lineage>
        <taxon>Bacteria</taxon>
        <taxon>Pseudomonadati</taxon>
        <taxon>Myxococcota</taxon>
        <taxon>Myxococcia</taxon>
        <taxon>Myxococcales</taxon>
        <taxon>Cystobacterineae</taxon>
        <taxon>Archangiaceae</taxon>
        <taxon>Stigmatella</taxon>
    </lineage>
</organism>
<dbReference type="Proteomes" id="UP000032702">
    <property type="component" value="Unassembled WGS sequence"/>
</dbReference>
<evidence type="ECO:0000313" key="2">
    <source>
        <dbReference type="EMBL" id="EAU65445.1"/>
    </source>
</evidence>
<keyword evidence="3" id="KW-1185">Reference proteome</keyword>
<dbReference type="PATRIC" id="fig|378806.16.peg.4445"/>
<dbReference type="EMBL" id="AAMD01000082">
    <property type="protein sequence ID" value="EAU65445.1"/>
    <property type="molecule type" value="Genomic_DNA"/>
</dbReference>
<dbReference type="OrthoDB" id="5242130at2"/>
<evidence type="ECO:0000313" key="4">
    <source>
        <dbReference type="Proteomes" id="UP000032702"/>
    </source>
</evidence>
<name>Q08Y89_STIAD</name>
<dbReference type="eggNOG" id="COG4946">
    <property type="taxonomic scope" value="Bacteria"/>
</dbReference>
<sequence>MVIQRFPLLLLICATSCLSPEEEDFLKEDPPRHDAVPLSPRGKPCVSTPALLADLSPGAMSSLPRELVAGNGILFFTADDGVHGRELWKSHGFGDATGPGAFLVKDLRPGTATSNPRRLTMASGQLFFTADDGVHGRELWVSDGTPGGTRMVKDIWPGAYGSSPDQLLAFGPLVYFAANDGQKGIELWRSDGTEAGTFLVSDLYPGDDVYSPGVPGSSSPRRLTRVGDALFFVANVNDEVFIWRSLGLSSTTSVFTGPEDNFLSAFTAADSVLFFLLDNDEGEASLWCSRGTVSEQLRFFPGLYPHDLTALGGKIFFSAGGGEPEFWGQPEGEELWVSDGTSHGTVRVKDIWPGPDSSAPSAIKALNGMLYFAASDSLHGRELWSSDGTAKGTLLLKDLAPGPEDASPENLTAISGLLFFSADTQGWGREPWVSNGTDVGTVPLREIAPGEESSDPQGFVRLGWEVFFTAQNPQHGMEIWGVTVRPGARCDAPDDQ</sequence>
<dbReference type="InterPro" id="IPR030916">
    <property type="entry name" value="ELWxxDGT_rpt"/>
</dbReference>
<protein>
    <submittedName>
        <fullName evidence="1">Quinoprotein</fullName>
    </submittedName>
</protein>
<dbReference type="HOGENOM" id="CLU_043792_0_0_7"/>
<proteinExistence type="predicted"/>
<dbReference type="SUPFAM" id="SSF63825">
    <property type="entry name" value="YWTD domain"/>
    <property type="match status" value="1"/>
</dbReference>
<gene>
    <name evidence="1" type="ordered locus">STAUR_0154</name>
    <name evidence="2" type="ORF">STIAU_2850</name>
</gene>
<reference evidence="1 3" key="2">
    <citation type="journal article" date="2011" name="Mol. Biol. Evol.">
        <title>Comparative genomic analysis of fruiting body formation in Myxococcales.</title>
        <authorList>
            <person name="Huntley S."/>
            <person name="Hamann N."/>
            <person name="Wegener-Feldbrugge S."/>
            <person name="Treuner-Lange A."/>
            <person name="Kube M."/>
            <person name="Reinhardt R."/>
            <person name="Klages S."/>
            <person name="Muller R."/>
            <person name="Ronning C.M."/>
            <person name="Nierman W.C."/>
            <person name="Sogaard-Andersen L."/>
        </authorList>
    </citation>
    <scope>NUCLEOTIDE SEQUENCE [LARGE SCALE GENOMIC DNA]</scope>
    <source>
        <strain evidence="1 3">DW4/3-1</strain>
    </source>
</reference>
<evidence type="ECO:0000313" key="1">
    <source>
        <dbReference type="EMBL" id="ADO67963.1"/>
    </source>
</evidence>
<dbReference type="Proteomes" id="UP000001351">
    <property type="component" value="Chromosome"/>
</dbReference>
<dbReference type="AlphaFoldDB" id="Q08Y89"/>
<dbReference type="STRING" id="378806.STAUR_0154"/>
<dbReference type="KEGG" id="sur:STAUR_0154"/>
<dbReference type="NCBIfam" id="TIGR04534">
    <property type="entry name" value="ELWxxDGT_rpt"/>
    <property type="match status" value="2"/>
</dbReference>
<accession>Q08Y89</accession>
<dbReference type="EMBL" id="CP002271">
    <property type="protein sequence ID" value="ADO67963.1"/>
    <property type="molecule type" value="Genomic_DNA"/>
</dbReference>
<evidence type="ECO:0000313" key="3">
    <source>
        <dbReference type="Proteomes" id="UP000001351"/>
    </source>
</evidence>
<reference evidence="2 4" key="1">
    <citation type="submission" date="2006-04" db="EMBL/GenBank/DDBJ databases">
        <authorList>
            <person name="Nierman W.C."/>
        </authorList>
    </citation>
    <scope>NUCLEOTIDE SEQUENCE [LARGE SCALE GENOMIC DNA]</scope>
    <source>
        <strain evidence="2 4">DW4/3-1</strain>
    </source>
</reference>